<reference evidence="1" key="2">
    <citation type="submission" date="2015-06" db="UniProtKB">
        <authorList>
            <consortium name="EnsemblMetazoa"/>
        </authorList>
    </citation>
    <scope>IDENTIFICATION</scope>
</reference>
<evidence type="ECO:0000313" key="1">
    <source>
        <dbReference type="EnsemblMetazoa" id="tetur25g01360.1"/>
    </source>
</evidence>
<keyword evidence="2" id="KW-1185">Reference proteome</keyword>
<proteinExistence type="predicted"/>
<organism evidence="1 2">
    <name type="scientific">Tetranychus urticae</name>
    <name type="common">Two-spotted spider mite</name>
    <dbReference type="NCBI Taxonomy" id="32264"/>
    <lineage>
        <taxon>Eukaryota</taxon>
        <taxon>Metazoa</taxon>
        <taxon>Ecdysozoa</taxon>
        <taxon>Arthropoda</taxon>
        <taxon>Chelicerata</taxon>
        <taxon>Arachnida</taxon>
        <taxon>Acari</taxon>
        <taxon>Acariformes</taxon>
        <taxon>Trombidiformes</taxon>
        <taxon>Prostigmata</taxon>
        <taxon>Eleutherengona</taxon>
        <taxon>Raphignathae</taxon>
        <taxon>Tetranychoidea</taxon>
        <taxon>Tetranychidae</taxon>
        <taxon>Tetranychus</taxon>
    </lineage>
</organism>
<protein>
    <submittedName>
        <fullName evidence="1">Uncharacterized protein</fullName>
    </submittedName>
</protein>
<name>T1KX72_TETUR</name>
<evidence type="ECO:0000313" key="2">
    <source>
        <dbReference type="Proteomes" id="UP000015104"/>
    </source>
</evidence>
<reference evidence="2" key="1">
    <citation type="submission" date="2011-08" db="EMBL/GenBank/DDBJ databases">
        <authorList>
            <person name="Rombauts S."/>
        </authorList>
    </citation>
    <scope>NUCLEOTIDE SEQUENCE</scope>
    <source>
        <strain evidence="2">London</strain>
    </source>
</reference>
<dbReference type="Proteomes" id="UP000015104">
    <property type="component" value="Unassembled WGS sequence"/>
</dbReference>
<dbReference type="HOGENOM" id="CLU_2267136_0_0_1"/>
<accession>T1KX72</accession>
<dbReference type="EnsemblMetazoa" id="tetur25g01360.1">
    <property type="protein sequence ID" value="tetur25g01360.1"/>
    <property type="gene ID" value="tetur25g01360"/>
</dbReference>
<dbReference type="AlphaFoldDB" id="T1KX72"/>
<sequence length="103" mass="11999">MASAANYEPKGIHCIDFLRYIKIPMQSVASIEHNLAFFFFLHHKSCLSLESDQWIKLKMDRDLHASYCDHLSTSHYVNGIRSSGIVFPLALKQIYLERKRVRT</sequence>
<dbReference type="EMBL" id="CAEY01000676">
    <property type="status" value="NOT_ANNOTATED_CDS"/>
    <property type="molecule type" value="Genomic_DNA"/>
</dbReference>